<evidence type="ECO:0000256" key="3">
    <source>
        <dbReference type="ARBA" id="ARBA00022553"/>
    </source>
</evidence>
<keyword evidence="7" id="KW-1185">Reference proteome</keyword>
<dbReference type="InterPro" id="IPR023213">
    <property type="entry name" value="CAT-like_dom_sf"/>
</dbReference>
<dbReference type="InterPro" id="IPR009081">
    <property type="entry name" value="PP-bd_ACP"/>
</dbReference>
<dbReference type="PANTHER" id="PTHR45527:SF1">
    <property type="entry name" value="FATTY ACID SYNTHASE"/>
    <property type="match status" value="1"/>
</dbReference>
<dbReference type="InterPro" id="IPR045851">
    <property type="entry name" value="AMP-bd_C_sf"/>
</dbReference>
<dbReference type="RefSeq" id="WP_091553270.1">
    <property type="nucleotide sequence ID" value="NZ_FNPH01000002.1"/>
</dbReference>
<dbReference type="Pfam" id="PF00501">
    <property type="entry name" value="AMP-binding"/>
    <property type="match status" value="1"/>
</dbReference>
<dbReference type="EMBL" id="FNPH01000002">
    <property type="protein sequence ID" value="SDY43671.1"/>
    <property type="molecule type" value="Genomic_DNA"/>
</dbReference>
<dbReference type="GO" id="GO:0008610">
    <property type="term" value="P:lipid biosynthetic process"/>
    <property type="evidence" value="ECO:0007669"/>
    <property type="project" value="UniProtKB-ARBA"/>
</dbReference>
<feature type="region of interest" description="Disordered" evidence="4">
    <location>
        <begin position="593"/>
        <end position="613"/>
    </location>
</feature>
<dbReference type="PRINTS" id="PR00154">
    <property type="entry name" value="AMPBINDING"/>
</dbReference>
<feature type="domain" description="Carrier" evidence="5">
    <location>
        <begin position="520"/>
        <end position="594"/>
    </location>
</feature>
<dbReference type="InterPro" id="IPR020459">
    <property type="entry name" value="AMP-binding"/>
</dbReference>
<evidence type="ECO:0000256" key="2">
    <source>
        <dbReference type="ARBA" id="ARBA00022450"/>
    </source>
</evidence>
<dbReference type="InterPro" id="IPR001242">
    <property type="entry name" value="Condensation_dom"/>
</dbReference>
<dbReference type="InterPro" id="IPR010071">
    <property type="entry name" value="AA_adenyl_dom"/>
</dbReference>
<dbReference type="GO" id="GO:0043041">
    <property type="term" value="P:amino acid activation for nonribosomal peptide biosynthetic process"/>
    <property type="evidence" value="ECO:0007669"/>
    <property type="project" value="TreeGrafter"/>
</dbReference>
<dbReference type="GO" id="GO:0047527">
    <property type="term" value="F:2,3-dihydroxybenzoate-serine ligase activity"/>
    <property type="evidence" value="ECO:0007669"/>
    <property type="project" value="TreeGrafter"/>
</dbReference>
<dbReference type="Gene3D" id="3.30.559.30">
    <property type="entry name" value="Nonribosomal peptide synthetase, condensation domain"/>
    <property type="match status" value="1"/>
</dbReference>
<dbReference type="Proteomes" id="UP000242415">
    <property type="component" value="Unassembled WGS sequence"/>
</dbReference>
<proteinExistence type="predicted"/>
<dbReference type="SUPFAM" id="SSF47336">
    <property type="entry name" value="ACP-like"/>
    <property type="match status" value="1"/>
</dbReference>
<dbReference type="SMART" id="SM00823">
    <property type="entry name" value="PKS_PP"/>
    <property type="match status" value="1"/>
</dbReference>
<organism evidence="6 7">
    <name type="scientific">Micromonospora pattaloongensis</name>
    <dbReference type="NCBI Taxonomy" id="405436"/>
    <lineage>
        <taxon>Bacteria</taxon>
        <taxon>Bacillati</taxon>
        <taxon>Actinomycetota</taxon>
        <taxon>Actinomycetes</taxon>
        <taxon>Micromonosporales</taxon>
        <taxon>Micromonosporaceae</taxon>
        <taxon>Micromonospora</taxon>
    </lineage>
</organism>
<dbReference type="InterPro" id="IPR042099">
    <property type="entry name" value="ANL_N_sf"/>
</dbReference>
<dbReference type="SUPFAM" id="SSF56801">
    <property type="entry name" value="Acetyl-CoA synthetase-like"/>
    <property type="match status" value="1"/>
</dbReference>
<comment type="cofactor">
    <cofactor evidence="1">
        <name>pantetheine 4'-phosphate</name>
        <dbReference type="ChEBI" id="CHEBI:47942"/>
    </cofactor>
</comment>
<dbReference type="CDD" id="cd19531">
    <property type="entry name" value="LCL_NRPS-like"/>
    <property type="match status" value="1"/>
</dbReference>
<dbReference type="OrthoDB" id="4477213at2"/>
<dbReference type="GO" id="GO:0009239">
    <property type="term" value="P:enterobactin biosynthetic process"/>
    <property type="evidence" value="ECO:0007669"/>
    <property type="project" value="TreeGrafter"/>
</dbReference>
<dbReference type="InterPro" id="IPR020845">
    <property type="entry name" value="AMP-binding_CS"/>
</dbReference>
<dbReference type="Pfam" id="PF00668">
    <property type="entry name" value="Condensation"/>
    <property type="match status" value="1"/>
</dbReference>
<dbReference type="Pfam" id="PF00550">
    <property type="entry name" value="PP-binding"/>
    <property type="match status" value="1"/>
</dbReference>
<accession>A0A1H3JUW8</accession>
<dbReference type="Gene3D" id="1.10.1200.10">
    <property type="entry name" value="ACP-like"/>
    <property type="match status" value="1"/>
</dbReference>
<dbReference type="GO" id="GO:0005829">
    <property type="term" value="C:cytosol"/>
    <property type="evidence" value="ECO:0007669"/>
    <property type="project" value="TreeGrafter"/>
</dbReference>
<dbReference type="PROSITE" id="PS00455">
    <property type="entry name" value="AMP_BINDING"/>
    <property type="match status" value="1"/>
</dbReference>
<dbReference type="GO" id="GO:0031177">
    <property type="term" value="F:phosphopantetheine binding"/>
    <property type="evidence" value="ECO:0007669"/>
    <property type="project" value="InterPro"/>
</dbReference>
<dbReference type="PANTHER" id="PTHR45527">
    <property type="entry name" value="NONRIBOSOMAL PEPTIDE SYNTHETASE"/>
    <property type="match status" value="1"/>
</dbReference>
<dbReference type="NCBIfam" id="TIGR01733">
    <property type="entry name" value="AA-adenyl-dom"/>
    <property type="match status" value="1"/>
</dbReference>
<name>A0A1H3JUW8_9ACTN</name>
<dbReference type="GO" id="GO:0009366">
    <property type="term" value="C:enterobactin synthetase complex"/>
    <property type="evidence" value="ECO:0007669"/>
    <property type="project" value="TreeGrafter"/>
</dbReference>
<protein>
    <submittedName>
        <fullName evidence="6">Amino acid adenylation domain-containing protein</fullName>
    </submittedName>
</protein>
<dbReference type="AlphaFoldDB" id="A0A1H3JUW8"/>
<evidence type="ECO:0000256" key="1">
    <source>
        <dbReference type="ARBA" id="ARBA00001957"/>
    </source>
</evidence>
<dbReference type="SUPFAM" id="SSF52777">
    <property type="entry name" value="CoA-dependent acyltransferases"/>
    <property type="match status" value="2"/>
</dbReference>
<dbReference type="InterPro" id="IPR000873">
    <property type="entry name" value="AMP-dep_synth/lig_dom"/>
</dbReference>
<evidence type="ECO:0000259" key="5">
    <source>
        <dbReference type="PROSITE" id="PS50075"/>
    </source>
</evidence>
<evidence type="ECO:0000313" key="7">
    <source>
        <dbReference type="Proteomes" id="UP000242415"/>
    </source>
</evidence>
<dbReference type="InterPro" id="IPR020806">
    <property type="entry name" value="PKS_PP-bd"/>
</dbReference>
<keyword evidence="3" id="KW-0597">Phosphoprotein</keyword>
<dbReference type="Gene3D" id="3.40.50.12780">
    <property type="entry name" value="N-terminal domain of ligase-like"/>
    <property type="match status" value="1"/>
</dbReference>
<dbReference type="PROSITE" id="PS50075">
    <property type="entry name" value="CARRIER"/>
    <property type="match status" value="1"/>
</dbReference>
<dbReference type="Gene3D" id="3.30.300.30">
    <property type="match status" value="1"/>
</dbReference>
<gene>
    <name evidence="6" type="ORF">SAMN05444365_102257</name>
</gene>
<keyword evidence="2" id="KW-0596">Phosphopantetheine</keyword>
<evidence type="ECO:0000313" key="6">
    <source>
        <dbReference type="EMBL" id="SDY43671.1"/>
    </source>
</evidence>
<evidence type="ECO:0000256" key="4">
    <source>
        <dbReference type="SAM" id="MobiDB-lite"/>
    </source>
</evidence>
<sequence>MPVVDAVLPWKHAPTCSSVKLQFDPAGRLIHENLAIWAAQDPGRPAVYWRGSTYSYAEIDAIAEDTYGAVLNMGLSPRSAVGVCMARSPTLIGVLHGILRAGCFYVPLDPAYPPDRIAYMLTDSGAQVVFEDDVAGRPRLRSATGEEMLATAVTQPLPARNTSDTDPAYVIYTSGSTGRPKGVLIGHGSARALADWAAGTFAADLDGVLASTSICFDLSIFEIFGTVAGGGRLVLVDNVLGLVSLDEAAGVRLVNSVPSAVREVIDSGALPRSVRTVCLAGERFPATLAEALWRLPEVNRVCNLYGPSEDTTYSTWADLVPGAPGEPPIGHPLPGTRGYVLDDDLRAAAGGEPGELYLSGDGLALGYLGRPTATAAAFLPDPFAGTPGARMYRTGDRVRRRADDALEYIGRSDDQVKVRGFRIELGEVSAALHRVPGVRTACATVVTGPSGDLRLAGYLVADRPGATDDAAVLAHLRTFLSAAMVPTLLVWCDRLPVTPTGKIDRAALPSPQYVAEAPGEGDDPVEAEVRRVWRELLCTVPAPDSDFFADGGDSLTALRFAARVGAAVGRSVPYTLLLEHPTLAAATASIRSAPPAAASGEPADGDHDGPLSPSQRRLWVLQEMDPQDTAYLINVVVEVDGVGTVAELTGALDRLARRHTALRTAFVTGTAGELAQLVAPAPARRPRVEQVGPTDDLAEHAAGIAAADSARPIPLDRPGPWRAGILARGDVPVALVLTLHHIIFDGWSLAILVNDLGRLLSGEDGGELPGGIAASARRWTARARTEAAIAATERLASSVRDAPAVLDLPADRTDGAAHGNAAVHYRRTLDPELATAVRAAGRAQGATLYMVGLAAFGVVLGGWCGRDDLLIGSAFSGRTDVAEEPHVGCFVNMVPVRVRFDRADPCSKLFAQVRDSALFATRHQDVSFEQLVERVQPVRVPGRNPLYQVAFGVQAAARPGFAEGRIRLRGRELPAAKARLDLTLWLEVDGDAIEAVWTAPARRFRPESIAHLHQRFETVLQSTARDPDRTIAAIQAAAATRQPIARRRRNG</sequence>
<dbReference type="Gene3D" id="3.30.559.10">
    <property type="entry name" value="Chloramphenicol acetyltransferase-like domain"/>
    <property type="match status" value="1"/>
</dbReference>
<dbReference type="STRING" id="405436.SAMN05444365_102257"/>
<feature type="compositionally biased region" description="Low complexity" evidence="4">
    <location>
        <begin position="593"/>
        <end position="602"/>
    </location>
</feature>
<reference evidence="7" key="1">
    <citation type="submission" date="2016-10" db="EMBL/GenBank/DDBJ databases">
        <authorList>
            <person name="Varghese N."/>
            <person name="Submissions S."/>
        </authorList>
    </citation>
    <scope>NUCLEOTIDE SEQUENCE [LARGE SCALE GENOMIC DNA]</scope>
    <source>
        <strain evidence="7">DSM 45245</strain>
    </source>
</reference>
<dbReference type="InterPro" id="IPR036736">
    <property type="entry name" value="ACP-like_sf"/>
</dbReference>